<dbReference type="CDD" id="cd03467">
    <property type="entry name" value="Rieske"/>
    <property type="match status" value="1"/>
</dbReference>
<evidence type="ECO:0000256" key="3">
    <source>
        <dbReference type="ARBA" id="ARBA00022714"/>
    </source>
</evidence>
<dbReference type="Gene3D" id="2.102.10.10">
    <property type="entry name" value="Rieske [2Fe-2S] iron-sulphur domain"/>
    <property type="match status" value="1"/>
</dbReference>
<dbReference type="PRINTS" id="PR00162">
    <property type="entry name" value="RIESKE"/>
</dbReference>
<evidence type="ECO:0000313" key="12">
    <source>
        <dbReference type="Proteomes" id="UP000505377"/>
    </source>
</evidence>
<dbReference type="PROSITE" id="PS51296">
    <property type="entry name" value="RIESKE"/>
    <property type="match status" value="1"/>
</dbReference>
<organism evidence="11 12">
    <name type="scientific">Pseudonocardia broussonetiae</name>
    <dbReference type="NCBI Taxonomy" id="2736640"/>
    <lineage>
        <taxon>Bacteria</taxon>
        <taxon>Bacillati</taxon>
        <taxon>Actinomycetota</taxon>
        <taxon>Actinomycetes</taxon>
        <taxon>Pseudonocardiales</taxon>
        <taxon>Pseudonocardiaceae</taxon>
        <taxon>Pseudonocardia</taxon>
    </lineage>
</organism>
<comment type="cofactor">
    <cofactor evidence="9">
        <name>[2Fe-2S] cluster</name>
        <dbReference type="ChEBI" id="CHEBI:190135"/>
    </cofactor>
</comment>
<keyword evidence="5" id="KW-0408">Iron</keyword>
<comment type="function">
    <text evidence="1">Iron-sulfur subunit of the cytochrome bc1 complex, an essential component of the respiratory electron transport chain required for ATP synthesis. The bc1 complex catalyzes the oxidation of menaquinol and the reduction of cytochrome c in the respiratory chain. The bc1 complex operates through a Q-cycle mechanism that couples electron transfer to generation of the proton gradient that drives ATP synthesis.</text>
</comment>
<keyword evidence="12" id="KW-1185">Reference proteome</keyword>
<dbReference type="AlphaFoldDB" id="A0A6M6JP12"/>
<evidence type="ECO:0000256" key="8">
    <source>
        <dbReference type="ARBA" id="ARBA00029586"/>
    </source>
</evidence>
<dbReference type="KEGG" id="pbro:HOP40_23095"/>
<dbReference type="GO" id="GO:0016020">
    <property type="term" value="C:membrane"/>
    <property type="evidence" value="ECO:0007669"/>
    <property type="project" value="InterPro"/>
</dbReference>
<evidence type="ECO:0000256" key="2">
    <source>
        <dbReference type="ARBA" id="ARBA00015816"/>
    </source>
</evidence>
<dbReference type="InterPro" id="IPR014349">
    <property type="entry name" value="Rieske_Fe-S_prot"/>
</dbReference>
<dbReference type="EMBL" id="CP053564">
    <property type="protein sequence ID" value="QJY48322.1"/>
    <property type="molecule type" value="Genomic_DNA"/>
</dbReference>
<dbReference type="Pfam" id="PF00355">
    <property type="entry name" value="Rieske"/>
    <property type="match status" value="1"/>
</dbReference>
<protein>
    <recommendedName>
        <fullName evidence="2">Cytochrome bc1 complex Rieske iron-sulfur subunit</fullName>
    </recommendedName>
    <alternativeName>
        <fullName evidence="8">Cytochrome bc1 reductase complex subunit QcrA</fullName>
    </alternativeName>
</protein>
<keyword evidence="6" id="KW-0411">Iron-sulfur</keyword>
<name>A0A6M6JP12_9PSEU</name>
<dbReference type="GO" id="GO:0016705">
    <property type="term" value="F:oxidoreductase activity, acting on paired donors, with incorporation or reduction of molecular oxygen"/>
    <property type="evidence" value="ECO:0007669"/>
    <property type="project" value="UniProtKB-ARBA"/>
</dbReference>
<evidence type="ECO:0000256" key="4">
    <source>
        <dbReference type="ARBA" id="ARBA00022723"/>
    </source>
</evidence>
<dbReference type="RefSeq" id="WP_172161899.1">
    <property type="nucleotide sequence ID" value="NZ_CP053564.1"/>
</dbReference>
<evidence type="ECO:0000256" key="5">
    <source>
        <dbReference type="ARBA" id="ARBA00023004"/>
    </source>
</evidence>
<evidence type="ECO:0000256" key="9">
    <source>
        <dbReference type="ARBA" id="ARBA00034078"/>
    </source>
</evidence>
<gene>
    <name evidence="11" type="ORF">HOP40_23095</name>
</gene>
<accession>A0A6M6JP12</accession>
<proteinExistence type="predicted"/>
<dbReference type="GO" id="GO:0051537">
    <property type="term" value="F:2 iron, 2 sulfur cluster binding"/>
    <property type="evidence" value="ECO:0007669"/>
    <property type="project" value="UniProtKB-KW"/>
</dbReference>
<evidence type="ECO:0000259" key="10">
    <source>
        <dbReference type="PROSITE" id="PS51296"/>
    </source>
</evidence>
<dbReference type="PANTHER" id="PTHR10134">
    <property type="entry name" value="CYTOCHROME B-C1 COMPLEX SUBUNIT RIESKE, MITOCHONDRIAL"/>
    <property type="match status" value="1"/>
</dbReference>
<reference evidence="11 12" key="1">
    <citation type="submission" date="2020-05" db="EMBL/GenBank/DDBJ databases">
        <authorList>
            <person name="Mo P."/>
        </authorList>
    </citation>
    <scope>NUCLEOTIDE SEQUENCE [LARGE SCALE GENOMIC DNA]</scope>
    <source>
        <strain evidence="11 12">Gen01</strain>
    </source>
</reference>
<dbReference type="InterPro" id="IPR005805">
    <property type="entry name" value="Rieske_Fe-S_prot_C"/>
</dbReference>
<dbReference type="GO" id="GO:0004497">
    <property type="term" value="F:monooxygenase activity"/>
    <property type="evidence" value="ECO:0007669"/>
    <property type="project" value="UniProtKB-ARBA"/>
</dbReference>
<dbReference type="InterPro" id="IPR017941">
    <property type="entry name" value="Rieske_2Fe-2S"/>
</dbReference>
<dbReference type="SUPFAM" id="SSF50022">
    <property type="entry name" value="ISP domain"/>
    <property type="match status" value="1"/>
</dbReference>
<keyword evidence="3" id="KW-0001">2Fe-2S</keyword>
<keyword evidence="4" id="KW-0479">Metal-binding</keyword>
<evidence type="ECO:0000256" key="7">
    <source>
        <dbReference type="ARBA" id="ARBA00023157"/>
    </source>
</evidence>
<evidence type="ECO:0000256" key="1">
    <source>
        <dbReference type="ARBA" id="ARBA00002494"/>
    </source>
</evidence>
<keyword evidence="7" id="KW-1015">Disulfide bond</keyword>
<dbReference type="InterPro" id="IPR036922">
    <property type="entry name" value="Rieske_2Fe-2S_sf"/>
</dbReference>
<evidence type="ECO:0000256" key="6">
    <source>
        <dbReference type="ARBA" id="ARBA00023014"/>
    </source>
</evidence>
<evidence type="ECO:0000313" key="11">
    <source>
        <dbReference type="EMBL" id="QJY48322.1"/>
    </source>
</evidence>
<sequence length="103" mass="10106">MTGPPAVAAVETAAVPVGGGVVVAALNVVVTQPVEGEFAAFEATCTHLGCTVRSVAAGTISCFCHGSRFRVADGSVAGGPAPSPLPRREIVVTSGTVYLVGGP</sequence>
<feature type="domain" description="Rieske" evidence="10">
    <location>
        <begin position="7"/>
        <end position="99"/>
    </location>
</feature>
<dbReference type="GO" id="GO:0046872">
    <property type="term" value="F:metal ion binding"/>
    <property type="evidence" value="ECO:0007669"/>
    <property type="project" value="UniProtKB-KW"/>
</dbReference>
<dbReference type="Proteomes" id="UP000505377">
    <property type="component" value="Chromosome"/>
</dbReference>